<accession>A0A6F8U0Z1</accession>
<proteinExistence type="predicted"/>
<dbReference type="InterPro" id="IPR024410">
    <property type="entry name" value="Phage_TAC_12"/>
</dbReference>
<name>A0A6F8U0Z1_9GAMM</name>
<dbReference type="Pfam" id="PF16459">
    <property type="entry name" value="Phage_TAC_13"/>
    <property type="match status" value="1"/>
</dbReference>
<gene>
    <name evidence="2" type="ORF">HHSLTHF2_06860</name>
</gene>
<protein>
    <recommendedName>
        <fullName evidence="4">Phage tail protein</fullName>
    </recommendedName>
</protein>
<dbReference type="Proteomes" id="UP000502259">
    <property type="component" value="Chromosome"/>
</dbReference>
<evidence type="ECO:0008006" key="4">
    <source>
        <dbReference type="Google" id="ProtNLM"/>
    </source>
</evidence>
<keyword evidence="3" id="KW-1185">Reference proteome</keyword>
<evidence type="ECO:0000256" key="1">
    <source>
        <dbReference type="SAM" id="MobiDB-lite"/>
    </source>
</evidence>
<evidence type="ECO:0000313" key="3">
    <source>
        <dbReference type="Proteomes" id="UP000502259"/>
    </source>
</evidence>
<dbReference type="RefSeq" id="WP_172420005.1">
    <property type="nucleotide sequence ID" value="NZ_AP022843.1"/>
</dbReference>
<evidence type="ECO:0000313" key="2">
    <source>
        <dbReference type="EMBL" id="BCB06796.1"/>
    </source>
</evidence>
<feature type="compositionally biased region" description="Polar residues" evidence="1">
    <location>
        <begin position="145"/>
        <end position="154"/>
    </location>
</feature>
<dbReference type="EMBL" id="AP022843">
    <property type="protein sequence ID" value="BCB06796.1"/>
    <property type="molecule type" value="Genomic_DNA"/>
</dbReference>
<organism evidence="2 3">
    <name type="scientific">Halomonas hydrothermalis</name>
    <dbReference type="NCBI Taxonomy" id="115561"/>
    <lineage>
        <taxon>Bacteria</taxon>
        <taxon>Pseudomonadati</taxon>
        <taxon>Pseudomonadota</taxon>
        <taxon>Gammaproteobacteria</taxon>
        <taxon>Oceanospirillales</taxon>
        <taxon>Halomonadaceae</taxon>
        <taxon>Halomonas</taxon>
    </lineage>
</organism>
<feature type="compositionally biased region" description="Low complexity" evidence="1">
    <location>
        <begin position="115"/>
        <end position="136"/>
    </location>
</feature>
<feature type="region of interest" description="Disordered" evidence="1">
    <location>
        <begin position="109"/>
        <end position="154"/>
    </location>
</feature>
<dbReference type="AlphaFoldDB" id="A0A6F8U0Z1"/>
<reference evidence="2 3" key="1">
    <citation type="submission" date="2020-03" db="EMBL/GenBank/DDBJ databases">
        <title>Complete Genome Sequence of Halomonas hydrothermalis Strain Slthf2, Halophilic Bacterium Isolated from Deep-Sea Hydrothermal-Vent Environments.</title>
        <authorList>
            <person name="Takeyama N."/>
            <person name="Huang M."/>
            <person name="Sato K."/>
            <person name="Galipon J."/>
            <person name="Arakawa K."/>
        </authorList>
    </citation>
    <scope>NUCLEOTIDE SEQUENCE [LARGE SCALE GENOMIC DNA]</scope>
    <source>
        <strain evidence="2 3">Slthf2</strain>
    </source>
</reference>
<sequence length="154" mass="16181">MKLSVETLAASGGFVPRKPVEETIQWTHEGQEFEATVFVLPLSYATAKSDIVASQLQTDPLAARIAHCIVDEDGKPVFTVDDITGEADPERGPLSNSLTHELLRVIGKVSKLGKRPTSSRTKKSSGMNSSSTASAGAPSKKPKSASATQSSNAG</sequence>